<name>A0A842HY54_9SPHN</name>
<feature type="domain" description="Haemolysin activator HlyB C-terminal" evidence="2">
    <location>
        <begin position="387"/>
        <end position="541"/>
    </location>
</feature>
<proteinExistence type="predicted"/>
<dbReference type="Pfam" id="PF03865">
    <property type="entry name" value="ShlB"/>
    <property type="match status" value="1"/>
</dbReference>
<comment type="caution">
    <text evidence="3">The sequence shown here is derived from an EMBL/GenBank/DDBJ whole genome shotgun (WGS) entry which is preliminary data.</text>
</comment>
<sequence>MALRNLGLISGFVLAAWPAAAIAQTTAAPTREEILRQPDTSIGERPERIEVEGGIERAPCPLAQPRFENVRFTLRGATFSNLGEISESDLAPSFAEYLGQEVPIATVCDIRDGAATILRNQGYLAAVQVPPQQIGDDGIVRFDILTAQMTRIQVRGETGNSENRIAGYLEPLTHAGPFNQRAAERNLLLARELPGFDTRLTLRPADGAPGEVIGDVRVERTGFVGELNVQNYSSHSTGRFGGQARAQFNDLTGMGDSTNIAFFASADFNEQLVVSLAHSFAAGNDGMRVGGSFTYAWNDPTIAGASPFDTETMIASAFVSYPFVLDQGTRIGGTAGFDFINQQIEFGGAPLNRDRLRVAYARLDAQVIDRASIDGHGGFSAAEPRWRFAGSAEIRQGLDIFDATDPGIFPAVAIPQTRTAGKAGATVIRFEGLAEFRPSPVIAFVLQPRAQISWDPLLSYEEFSAGNYTVGRGYDPGTIIGDQGFGFRSEIRFSSAVPRTRESWALQPYGFFDAVWVWNDDPVFSGFGGSDELWSAGAGLRANYGDLARFDATFTVPIERTNITRTRPDPRLLISMLIRFAR</sequence>
<dbReference type="GO" id="GO:0008320">
    <property type="term" value="F:protein transmembrane transporter activity"/>
    <property type="evidence" value="ECO:0007669"/>
    <property type="project" value="TreeGrafter"/>
</dbReference>
<protein>
    <submittedName>
        <fullName evidence="3">ShlB/FhaC/HecB family hemolysin secretion/activation protein</fullName>
    </submittedName>
</protein>
<dbReference type="GO" id="GO:0046819">
    <property type="term" value="P:protein secretion by the type V secretion system"/>
    <property type="evidence" value="ECO:0007669"/>
    <property type="project" value="TreeGrafter"/>
</dbReference>
<feature type="signal peptide" evidence="1">
    <location>
        <begin position="1"/>
        <end position="23"/>
    </location>
</feature>
<dbReference type="InterPro" id="IPR036709">
    <property type="entry name" value="Autotransporte_beta_dom_sf"/>
</dbReference>
<gene>
    <name evidence="3" type="ORF">H6P80_10455</name>
</gene>
<dbReference type="Gene3D" id="3.10.20.310">
    <property type="entry name" value="membrane protein fhac"/>
    <property type="match status" value="1"/>
</dbReference>
<reference evidence="3 4" key="1">
    <citation type="submission" date="2020-08" db="EMBL/GenBank/DDBJ databases">
        <title>Draft genome sequence of Parasphingopyxis sp. GrpM-11.</title>
        <authorList>
            <person name="Oh J."/>
            <person name="Roh D.-H."/>
        </authorList>
    </citation>
    <scope>NUCLEOTIDE SEQUENCE [LARGE SCALE GENOMIC DNA]</scope>
    <source>
        <strain evidence="3 4">GrpM-11</strain>
    </source>
</reference>
<dbReference type="PANTHER" id="PTHR34597:SF6">
    <property type="entry name" value="BLR6126 PROTEIN"/>
    <property type="match status" value="1"/>
</dbReference>
<dbReference type="EMBL" id="JACJVJ010000002">
    <property type="protein sequence ID" value="MBC2778036.1"/>
    <property type="molecule type" value="Genomic_DNA"/>
</dbReference>
<keyword evidence="4" id="KW-1185">Reference proteome</keyword>
<evidence type="ECO:0000259" key="2">
    <source>
        <dbReference type="Pfam" id="PF03865"/>
    </source>
</evidence>
<dbReference type="InterPro" id="IPR051544">
    <property type="entry name" value="TPS_OM_transporter"/>
</dbReference>
<organism evidence="3 4">
    <name type="scientific">Parasphingopyxis marina</name>
    <dbReference type="NCBI Taxonomy" id="2761622"/>
    <lineage>
        <taxon>Bacteria</taxon>
        <taxon>Pseudomonadati</taxon>
        <taxon>Pseudomonadota</taxon>
        <taxon>Alphaproteobacteria</taxon>
        <taxon>Sphingomonadales</taxon>
        <taxon>Sphingomonadaceae</taxon>
        <taxon>Parasphingopyxis</taxon>
    </lineage>
</organism>
<keyword evidence="1" id="KW-0732">Signal</keyword>
<dbReference type="PANTHER" id="PTHR34597">
    <property type="entry name" value="SLR1661 PROTEIN"/>
    <property type="match status" value="1"/>
</dbReference>
<feature type="chain" id="PRO_5032670400" evidence="1">
    <location>
        <begin position="24"/>
        <end position="582"/>
    </location>
</feature>
<dbReference type="Proteomes" id="UP000564378">
    <property type="component" value="Unassembled WGS sequence"/>
</dbReference>
<dbReference type="InterPro" id="IPR005565">
    <property type="entry name" value="Hemolysn_activator_HlyB_C"/>
</dbReference>
<dbReference type="GO" id="GO:0098046">
    <property type="term" value="C:type V protein secretion system complex"/>
    <property type="evidence" value="ECO:0007669"/>
    <property type="project" value="TreeGrafter"/>
</dbReference>
<dbReference type="Gene3D" id="2.40.160.50">
    <property type="entry name" value="membrane protein fhac: a member of the omp85/tpsb transporter family"/>
    <property type="match status" value="1"/>
</dbReference>
<evidence type="ECO:0000256" key="1">
    <source>
        <dbReference type="SAM" id="SignalP"/>
    </source>
</evidence>
<evidence type="ECO:0000313" key="3">
    <source>
        <dbReference type="EMBL" id="MBC2778036.1"/>
    </source>
</evidence>
<dbReference type="AlphaFoldDB" id="A0A842HY54"/>
<evidence type="ECO:0000313" key="4">
    <source>
        <dbReference type="Proteomes" id="UP000564378"/>
    </source>
</evidence>
<dbReference type="RefSeq" id="WP_185801329.1">
    <property type="nucleotide sequence ID" value="NZ_JACJVJ010000002.1"/>
</dbReference>
<accession>A0A842HY54</accession>
<dbReference type="SUPFAM" id="SSF103515">
    <property type="entry name" value="Autotransporter"/>
    <property type="match status" value="1"/>
</dbReference>